<evidence type="ECO:0000313" key="2">
    <source>
        <dbReference type="EMBL" id="CAI9561890.1"/>
    </source>
</evidence>
<name>A0ABN9CNZ1_9NEOB</name>
<sequence>MLCHLTGQVSGRNKSDIKLNNNLLDNKPSLPEYKVASVQKPRFILLHYSIFKALWDWLILLATFYVAVTVPYNVCFTGHDDSVSAARSTIVSDIAVEM</sequence>
<dbReference type="PANTHER" id="PTHR10217:SF630">
    <property type="entry name" value="POTASSIUM VOLTAGE-GATED CHANNEL SUBFAMILY H MEMBER 4"/>
    <property type="match status" value="1"/>
</dbReference>
<feature type="non-terminal residue" evidence="2">
    <location>
        <position position="98"/>
    </location>
</feature>
<comment type="caution">
    <text evidence="2">The sequence shown here is derived from an EMBL/GenBank/DDBJ whole genome shotgun (WGS) entry which is preliminary data.</text>
</comment>
<dbReference type="PANTHER" id="PTHR10217">
    <property type="entry name" value="VOLTAGE AND LIGAND GATED POTASSIUM CHANNEL"/>
    <property type="match status" value="1"/>
</dbReference>
<dbReference type="InterPro" id="IPR050818">
    <property type="entry name" value="KCNH_animal-type"/>
</dbReference>
<reference evidence="2" key="1">
    <citation type="submission" date="2023-05" db="EMBL/GenBank/DDBJ databases">
        <authorList>
            <person name="Stuckert A."/>
        </authorList>
    </citation>
    <scope>NUCLEOTIDE SEQUENCE</scope>
</reference>
<evidence type="ECO:0000313" key="3">
    <source>
        <dbReference type="Proteomes" id="UP001162483"/>
    </source>
</evidence>
<keyword evidence="3" id="KW-1185">Reference proteome</keyword>
<evidence type="ECO:0000256" key="1">
    <source>
        <dbReference type="SAM" id="Phobius"/>
    </source>
</evidence>
<dbReference type="Proteomes" id="UP001162483">
    <property type="component" value="Unassembled WGS sequence"/>
</dbReference>
<organism evidence="2 3">
    <name type="scientific">Staurois parvus</name>
    <dbReference type="NCBI Taxonomy" id="386267"/>
    <lineage>
        <taxon>Eukaryota</taxon>
        <taxon>Metazoa</taxon>
        <taxon>Chordata</taxon>
        <taxon>Craniata</taxon>
        <taxon>Vertebrata</taxon>
        <taxon>Euteleostomi</taxon>
        <taxon>Amphibia</taxon>
        <taxon>Batrachia</taxon>
        <taxon>Anura</taxon>
        <taxon>Neobatrachia</taxon>
        <taxon>Ranoidea</taxon>
        <taxon>Ranidae</taxon>
        <taxon>Staurois</taxon>
    </lineage>
</organism>
<keyword evidence="1" id="KW-0472">Membrane</keyword>
<keyword evidence="1" id="KW-0812">Transmembrane</keyword>
<dbReference type="EMBL" id="CATNWA010011501">
    <property type="protein sequence ID" value="CAI9561890.1"/>
    <property type="molecule type" value="Genomic_DNA"/>
</dbReference>
<feature type="transmembrane region" description="Helical" evidence="1">
    <location>
        <begin position="54"/>
        <end position="74"/>
    </location>
</feature>
<keyword evidence="1" id="KW-1133">Transmembrane helix</keyword>
<gene>
    <name evidence="2" type="ORF">SPARVUS_LOCUS5523036</name>
</gene>
<proteinExistence type="predicted"/>
<accession>A0ABN9CNZ1</accession>
<protein>
    <submittedName>
        <fullName evidence="2">Uncharacterized protein</fullName>
    </submittedName>
</protein>